<evidence type="ECO:0000256" key="3">
    <source>
        <dbReference type="ARBA" id="ARBA00022692"/>
    </source>
</evidence>
<dbReference type="HOGENOM" id="CLU_053152_4_0_6"/>
<dbReference type="PANTHER" id="PTHR36115:SF10">
    <property type="entry name" value="RDD DOMAIN-CONTAINING PROTEIN"/>
    <property type="match status" value="1"/>
</dbReference>
<keyword evidence="3 6" id="KW-0812">Transmembrane</keyword>
<dbReference type="InterPro" id="IPR051791">
    <property type="entry name" value="Pra-immunoreactive"/>
</dbReference>
<evidence type="ECO:0000256" key="6">
    <source>
        <dbReference type="SAM" id="Phobius"/>
    </source>
</evidence>
<comment type="caution">
    <text evidence="8">The sequence shown here is derived from an EMBL/GenBank/DDBJ whole genome shotgun (WGS) entry which is preliminary data.</text>
</comment>
<reference evidence="8 9" key="1">
    <citation type="submission" date="2006-02" db="EMBL/GenBank/DDBJ databases">
        <authorList>
            <person name="Waterbury J."/>
            <person name="Ferriera S."/>
            <person name="Johnson J."/>
            <person name="Kravitz S."/>
            <person name="Halpern A."/>
            <person name="Remington K."/>
            <person name="Beeson K."/>
            <person name="Tran B."/>
            <person name="Rogers Y.-H."/>
            <person name="Friedman R."/>
            <person name="Venter J.C."/>
        </authorList>
    </citation>
    <scope>NUCLEOTIDE SEQUENCE [LARGE SCALE GENOMIC DNA]</scope>
    <source>
        <strain evidence="8 9">Nb-231</strain>
    </source>
</reference>
<comment type="subcellular location">
    <subcellularLocation>
        <location evidence="1">Cell membrane</location>
        <topology evidence="1">Multi-pass membrane protein</topology>
    </subcellularLocation>
</comment>
<accession>A4BLN2</accession>
<name>A4BLN2_9GAMM</name>
<evidence type="ECO:0000256" key="1">
    <source>
        <dbReference type="ARBA" id="ARBA00004651"/>
    </source>
</evidence>
<evidence type="ECO:0000313" key="8">
    <source>
        <dbReference type="EMBL" id="EAR23220.1"/>
    </source>
</evidence>
<evidence type="ECO:0000256" key="4">
    <source>
        <dbReference type="ARBA" id="ARBA00022989"/>
    </source>
</evidence>
<evidence type="ECO:0000256" key="5">
    <source>
        <dbReference type="ARBA" id="ARBA00023136"/>
    </source>
</evidence>
<dbReference type="PANTHER" id="PTHR36115">
    <property type="entry name" value="PROLINE-RICH ANTIGEN HOMOLOG-RELATED"/>
    <property type="match status" value="1"/>
</dbReference>
<dbReference type="EMBL" id="AAOF01000001">
    <property type="protein sequence ID" value="EAR23220.1"/>
    <property type="molecule type" value="Genomic_DNA"/>
</dbReference>
<dbReference type="InterPro" id="IPR010432">
    <property type="entry name" value="RDD"/>
</dbReference>
<evidence type="ECO:0000313" key="9">
    <source>
        <dbReference type="Proteomes" id="UP000003374"/>
    </source>
</evidence>
<keyword evidence="4 6" id="KW-1133">Transmembrane helix</keyword>
<dbReference type="GO" id="GO:0005886">
    <property type="term" value="C:plasma membrane"/>
    <property type="evidence" value="ECO:0007669"/>
    <property type="project" value="UniProtKB-SubCell"/>
</dbReference>
<organism evidence="8 9">
    <name type="scientific">Nitrococcus mobilis Nb-231</name>
    <dbReference type="NCBI Taxonomy" id="314278"/>
    <lineage>
        <taxon>Bacteria</taxon>
        <taxon>Pseudomonadati</taxon>
        <taxon>Pseudomonadota</taxon>
        <taxon>Gammaproteobacteria</taxon>
        <taxon>Chromatiales</taxon>
        <taxon>Ectothiorhodospiraceae</taxon>
        <taxon>Nitrococcus</taxon>
    </lineage>
</organism>
<proteinExistence type="predicted"/>
<feature type="transmembrane region" description="Helical" evidence="6">
    <location>
        <begin position="32"/>
        <end position="52"/>
    </location>
</feature>
<dbReference type="STRING" id="314278.NB231_15408"/>
<keyword evidence="9" id="KW-1185">Reference proteome</keyword>
<gene>
    <name evidence="8" type="ORF">NB231_15408</name>
</gene>
<keyword evidence="5 6" id="KW-0472">Membrane</keyword>
<dbReference type="Pfam" id="PF06271">
    <property type="entry name" value="RDD"/>
    <property type="match status" value="1"/>
</dbReference>
<feature type="transmembrane region" description="Helical" evidence="6">
    <location>
        <begin position="118"/>
        <end position="137"/>
    </location>
</feature>
<dbReference type="eggNOG" id="COG1714">
    <property type="taxonomic scope" value="Bacteria"/>
</dbReference>
<feature type="transmembrane region" description="Helical" evidence="6">
    <location>
        <begin position="64"/>
        <end position="85"/>
    </location>
</feature>
<dbReference type="AlphaFoldDB" id="A4BLN2"/>
<keyword evidence="2" id="KW-1003">Cell membrane</keyword>
<sequence length="158" mass="17733">MMPPIMASNTPTHQGLLELPTAGLLRRLAAGFYDALVLLALWMITTVLWLLARHGEAITPGGSPVYHCYQISLLLVAFVFFVGFWGRAGRTLGMQAWRLHLIRADGGRLRWRDAAVRFLAALAAWLPLGVGVFWSLVDRDHLAWHDRLSGTRVIIKRH</sequence>
<dbReference type="Proteomes" id="UP000003374">
    <property type="component" value="Unassembled WGS sequence"/>
</dbReference>
<evidence type="ECO:0000259" key="7">
    <source>
        <dbReference type="Pfam" id="PF06271"/>
    </source>
</evidence>
<evidence type="ECO:0000256" key="2">
    <source>
        <dbReference type="ARBA" id="ARBA00022475"/>
    </source>
</evidence>
<feature type="domain" description="RDD" evidence="7">
    <location>
        <begin position="21"/>
        <end position="150"/>
    </location>
</feature>
<protein>
    <recommendedName>
        <fullName evidence="7">RDD domain-containing protein</fullName>
    </recommendedName>
</protein>